<evidence type="ECO:0000259" key="7">
    <source>
        <dbReference type="Pfam" id="PF00441"/>
    </source>
</evidence>
<comment type="similarity">
    <text evidence="2 6">Belongs to the acyl-CoA dehydrogenase family.</text>
</comment>
<evidence type="ECO:0000259" key="8">
    <source>
        <dbReference type="Pfam" id="PF02770"/>
    </source>
</evidence>
<dbReference type="SUPFAM" id="SSF47203">
    <property type="entry name" value="Acyl-CoA dehydrogenase C-terminal domain-like"/>
    <property type="match status" value="1"/>
</dbReference>
<accession>A0ABT8TN53</accession>
<reference evidence="9" key="1">
    <citation type="submission" date="2023-06" db="EMBL/GenBank/DDBJ databases">
        <title>Genome sequence of Nocardioides sp. SOB44.</title>
        <authorList>
            <person name="Zhang G."/>
        </authorList>
    </citation>
    <scope>NUCLEOTIDE SEQUENCE</scope>
    <source>
        <strain evidence="9">SOB44</strain>
    </source>
</reference>
<dbReference type="InterPro" id="IPR009100">
    <property type="entry name" value="AcylCoA_DH/oxidase_NM_dom_sf"/>
</dbReference>
<evidence type="ECO:0000256" key="6">
    <source>
        <dbReference type="RuleBase" id="RU362125"/>
    </source>
</evidence>
<dbReference type="Proteomes" id="UP001168363">
    <property type="component" value="Unassembled WGS sequence"/>
</dbReference>
<evidence type="ECO:0000256" key="2">
    <source>
        <dbReference type="ARBA" id="ARBA00009347"/>
    </source>
</evidence>
<keyword evidence="5 6" id="KW-0560">Oxidoreductase</keyword>
<evidence type="ECO:0000256" key="1">
    <source>
        <dbReference type="ARBA" id="ARBA00001974"/>
    </source>
</evidence>
<evidence type="ECO:0000256" key="4">
    <source>
        <dbReference type="ARBA" id="ARBA00022827"/>
    </source>
</evidence>
<keyword evidence="10" id="KW-1185">Reference proteome</keyword>
<feature type="domain" description="Acyl-CoA oxidase/dehydrogenase middle" evidence="8">
    <location>
        <begin position="139"/>
        <end position="231"/>
    </location>
</feature>
<feature type="domain" description="Acyl-CoA dehydrogenase/oxidase C-terminal" evidence="7">
    <location>
        <begin position="243"/>
        <end position="395"/>
    </location>
</feature>
<dbReference type="InterPro" id="IPR052161">
    <property type="entry name" value="Mycobact_Acyl-CoA_DH"/>
</dbReference>
<keyword evidence="3 6" id="KW-0285">Flavoprotein</keyword>
<dbReference type="Gene3D" id="2.40.110.10">
    <property type="entry name" value="Butyryl-CoA Dehydrogenase, subunit A, domain 2"/>
    <property type="match status" value="1"/>
</dbReference>
<dbReference type="InterPro" id="IPR037069">
    <property type="entry name" value="AcylCoA_DH/ox_N_sf"/>
</dbReference>
<comment type="cofactor">
    <cofactor evidence="1 6">
        <name>FAD</name>
        <dbReference type="ChEBI" id="CHEBI:57692"/>
    </cofactor>
</comment>
<dbReference type="SUPFAM" id="SSF56645">
    <property type="entry name" value="Acyl-CoA dehydrogenase NM domain-like"/>
    <property type="match status" value="1"/>
</dbReference>
<evidence type="ECO:0000313" key="10">
    <source>
        <dbReference type="Proteomes" id="UP001168363"/>
    </source>
</evidence>
<evidence type="ECO:0000313" key="9">
    <source>
        <dbReference type="EMBL" id="MDO3395392.1"/>
    </source>
</evidence>
<dbReference type="Pfam" id="PF00441">
    <property type="entry name" value="Acyl-CoA_dh_1"/>
    <property type="match status" value="1"/>
</dbReference>
<dbReference type="Pfam" id="PF02770">
    <property type="entry name" value="Acyl-CoA_dh_M"/>
    <property type="match status" value="1"/>
</dbReference>
<dbReference type="InterPro" id="IPR036250">
    <property type="entry name" value="AcylCo_DH-like_C"/>
</dbReference>
<dbReference type="RefSeq" id="WP_302706701.1">
    <property type="nucleotide sequence ID" value="NZ_JAULSC010000004.1"/>
</dbReference>
<sequence>MSTSTAPLGPRAAELAVDPVAYALALREHLADNSADYDRWRGHEPMTVAERNDHHAALLRALHDDGGWTRYGWPEPAGLGGDPRHRAALYDELSSAGLPVPDQCLVLETLGNPVVHFAPSLAAEVMPALFTGAQWWGQGFSEPEAGSDLAALRCRARRDGDHYVVSGQKLWMSFGATAHRFVCLVRTGTPEARHRGLTMLMIDADAPGVSRRPVALASGQEEVSEVFFDDVRVPLSRAIGAQDQGWAVAMYLLQFERSMFAWQSAGIALRRLRDLRGRLASSGTPLPDGTTGRLGSTYADIVTLRSRSAATIRRLAAGDTVGPEASVDKILLATVETGLHDLARDALGADFLLADPQDPHALDSTAWRAEWWYSRSSTILGGSAEVQRTILADHVLGLPQESSR</sequence>
<protein>
    <submittedName>
        <fullName evidence="9">Acyl-CoA dehydrogenase family protein</fullName>
    </submittedName>
</protein>
<evidence type="ECO:0000256" key="5">
    <source>
        <dbReference type="ARBA" id="ARBA00023002"/>
    </source>
</evidence>
<dbReference type="EMBL" id="JAULSC010000004">
    <property type="protein sequence ID" value="MDO3395392.1"/>
    <property type="molecule type" value="Genomic_DNA"/>
</dbReference>
<dbReference type="PANTHER" id="PTHR43292">
    <property type="entry name" value="ACYL-COA DEHYDROGENASE"/>
    <property type="match status" value="1"/>
</dbReference>
<dbReference type="InterPro" id="IPR006091">
    <property type="entry name" value="Acyl-CoA_Oxase/DH_mid-dom"/>
</dbReference>
<organism evidence="9 10">
    <name type="scientific">Nocardioides cremeus</name>
    <dbReference type="NCBI Taxonomy" id="3058044"/>
    <lineage>
        <taxon>Bacteria</taxon>
        <taxon>Bacillati</taxon>
        <taxon>Actinomycetota</taxon>
        <taxon>Actinomycetes</taxon>
        <taxon>Propionibacteriales</taxon>
        <taxon>Nocardioidaceae</taxon>
        <taxon>Nocardioides</taxon>
    </lineage>
</organism>
<dbReference type="InterPro" id="IPR046373">
    <property type="entry name" value="Acyl-CoA_Oxase/DH_mid-dom_sf"/>
</dbReference>
<keyword evidence="4 6" id="KW-0274">FAD</keyword>
<dbReference type="Gene3D" id="1.10.540.10">
    <property type="entry name" value="Acyl-CoA dehydrogenase/oxidase, N-terminal domain"/>
    <property type="match status" value="1"/>
</dbReference>
<name>A0ABT8TN53_9ACTN</name>
<dbReference type="PANTHER" id="PTHR43292:SF3">
    <property type="entry name" value="ACYL-COA DEHYDROGENASE FADE29"/>
    <property type="match status" value="1"/>
</dbReference>
<comment type="caution">
    <text evidence="9">The sequence shown here is derived from an EMBL/GenBank/DDBJ whole genome shotgun (WGS) entry which is preliminary data.</text>
</comment>
<dbReference type="Gene3D" id="1.20.140.10">
    <property type="entry name" value="Butyryl-CoA Dehydrogenase, subunit A, domain 3"/>
    <property type="match status" value="1"/>
</dbReference>
<evidence type="ECO:0000256" key="3">
    <source>
        <dbReference type="ARBA" id="ARBA00022630"/>
    </source>
</evidence>
<proteinExistence type="inferred from homology"/>
<dbReference type="InterPro" id="IPR009075">
    <property type="entry name" value="AcylCo_DH/oxidase_C"/>
</dbReference>
<gene>
    <name evidence="9" type="ORF">QWJ41_06670</name>
</gene>